<dbReference type="STRING" id="983.SAMN05443543_106230"/>
<name>A0A4Y4AYG9_9FLAO</name>
<gene>
    <name evidence="4" type="ORF">FFL01_09920</name>
</gene>
<feature type="domain" description="BT-3987-like N-terminal" evidence="2">
    <location>
        <begin position="29"/>
        <end position="156"/>
    </location>
</feature>
<sequence>MKKLILFLLILTSIVGCSNDSISFPDYDYSAVYFPYQFPVRTITFGEDIFDNTLDLQGKCEIMCALGGVYDNKQDRIINIEIADTIPVGYNFTGTTRAIRAMPRNYYTLASDQIIIKKGTISGGVQVQLTDAFFADPLATANNYVIPLLMTTVTNADTILQGKPILLGSKPRRLNGGLWDVRAKDYVLYAVKYINTWHGQYLRRGRDVYSGNRVANVVRRPVDVVTYDASAADSQKWVFPLTTQSLNVLRFPIVLQDNANPAQNYNCVLNLSFDQDNNCTVTSSDPSTYTATGSGKFVKKGEKQSFGGLDRDVLYLDYTITHPGKGITTQTKDTLVMRNRGVVMEQFSATLAP</sequence>
<dbReference type="AlphaFoldDB" id="A0A4Y4AYG9"/>
<feature type="chain" id="PRO_5023097914" description="Adhesin" evidence="1">
    <location>
        <begin position="19"/>
        <end position="353"/>
    </location>
</feature>
<feature type="domain" description="DUF5627" evidence="3">
    <location>
        <begin position="196"/>
        <end position="341"/>
    </location>
</feature>
<reference evidence="4 5" key="1">
    <citation type="submission" date="2019-06" db="EMBL/GenBank/DDBJ databases">
        <title>Whole genome shotgun sequence of Flavobacterium flevense NBRC 14960.</title>
        <authorList>
            <person name="Hosoyama A."/>
            <person name="Uohara A."/>
            <person name="Ohji S."/>
            <person name="Ichikawa N."/>
        </authorList>
    </citation>
    <scope>NUCLEOTIDE SEQUENCE [LARGE SCALE GENOMIC DNA]</scope>
    <source>
        <strain evidence="4 5">NBRC 14960</strain>
    </source>
</reference>
<evidence type="ECO:0008006" key="6">
    <source>
        <dbReference type="Google" id="ProtNLM"/>
    </source>
</evidence>
<evidence type="ECO:0000259" key="3">
    <source>
        <dbReference type="Pfam" id="PF18620"/>
    </source>
</evidence>
<keyword evidence="1" id="KW-0732">Signal</keyword>
<dbReference type="Pfam" id="PF18620">
    <property type="entry name" value="DUF5627"/>
    <property type="match status" value="1"/>
</dbReference>
<dbReference type="Gene3D" id="2.60.40.1740">
    <property type="entry name" value="hypothetical protein (bacova_03559)"/>
    <property type="match status" value="1"/>
</dbReference>
<dbReference type="RefSeq" id="WP_073245362.1">
    <property type="nucleotide sequence ID" value="NZ_BJNP01000008.1"/>
</dbReference>
<dbReference type="EMBL" id="BJNP01000008">
    <property type="protein sequence ID" value="GEC71453.1"/>
    <property type="molecule type" value="Genomic_DNA"/>
</dbReference>
<evidence type="ECO:0000259" key="2">
    <source>
        <dbReference type="Pfam" id="PF08522"/>
    </source>
</evidence>
<dbReference type="Pfam" id="PF08522">
    <property type="entry name" value="BT_3987-like_N"/>
    <property type="match status" value="1"/>
</dbReference>
<dbReference type="InterPro" id="IPR013728">
    <property type="entry name" value="BT_3987-like_N"/>
</dbReference>
<dbReference type="Gene3D" id="2.40.128.420">
    <property type="match status" value="1"/>
</dbReference>
<protein>
    <recommendedName>
        <fullName evidence="6">Adhesin</fullName>
    </recommendedName>
</protein>
<accession>A0A4Y4AYG9</accession>
<dbReference type="InterPro" id="IPR040580">
    <property type="entry name" value="DUF5627"/>
</dbReference>
<keyword evidence="5" id="KW-1185">Reference proteome</keyword>
<organism evidence="4 5">
    <name type="scientific">Flavobacterium flevense</name>
    <dbReference type="NCBI Taxonomy" id="983"/>
    <lineage>
        <taxon>Bacteria</taxon>
        <taxon>Pseudomonadati</taxon>
        <taxon>Bacteroidota</taxon>
        <taxon>Flavobacteriia</taxon>
        <taxon>Flavobacteriales</taxon>
        <taxon>Flavobacteriaceae</taxon>
        <taxon>Flavobacterium</taxon>
    </lineage>
</organism>
<evidence type="ECO:0000313" key="5">
    <source>
        <dbReference type="Proteomes" id="UP000316775"/>
    </source>
</evidence>
<evidence type="ECO:0000313" key="4">
    <source>
        <dbReference type="EMBL" id="GEC71453.1"/>
    </source>
</evidence>
<dbReference type="Proteomes" id="UP000316775">
    <property type="component" value="Unassembled WGS sequence"/>
</dbReference>
<comment type="caution">
    <text evidence="4">The sequence shown here is derived from an EMBL/GenBank/DDBJ whole genome shotgun (WGS) entry which is preliminary data.</text>
</comment>
<dbReference type="PROSITE" id="PS51257">
    <property type="entry name" value="PROKAR_LIPOPROTEIN"/>
    <property type="match status" value="1"/>
</dbReference>
<proteinExistence type="predicted"/>
<dbReference type="OrthoDB" id="1041979at2"/>
<feature type="signal peptide" evidence="1">
    <location>
        <begin position="1"/>
        <end position="18"/>
    </location>
</feature>
<evidence type="ECO:0000256" key="1">
    <source>
        <dbReference type="SAM" id="SignalP"/>
    </source>
</evidence>